<dbReference type="Proteomes" id="UP000826656">
    <property type="component" value="Unassembled WGS sequence"/>
</dbReference>
<keyword evidence="4" id="KW-1185">Reference proteome</keyword>
<evidence type="ECO:0000256" key="1">
    <source>
        <dbReference type="SAM" id="MobiDB-lite"/>
    </source>
</evidence>
<dbReference type="Pfam" id="PF20167">
    <property type="entry name" value="Transposase_32"/>
    <property type="match status" value="1"/>
</dbReference>
<gene>
    <name evidence="3" type="ORF">KY290_005520</name>
</gene>
<name>A0ABQ7WED9_SOLTU</name>
<sequence length="350" mass="39114">MGVICSGGKVICVASYEKVRVDLNPNVEVEKSSSSQRPGKEVSTSSQKKRVRSGGNVPPVPILRQIRALHMEFIFAEPGKCNLHLVREFYANWASDARSHFVTVQGLDVPFTPTIINDIVGTSQDTDPLVLIGLNIPPPYSTIQHTLCGPQSMVQWTKHNGKRYHQSLPYAHMLRKARVWLKIVMNWLIPGLYYTDITWDRVCLVYPLMTPTELTIGAVLKSAMRKARVHKGHMYAFGGLVTRLCRSAERHRRDALLMARMYGVEMLRHQNGCLVSTDMQLGDVEMRYPLNAHAKALLGIGPAFRESVDDDISTDEERLRTSSDVESDSDEEVDPAHAGDEAEGGDAMED</sequence>
<reference evidence="3 4" key="1">
    <citation type="journal article" date="2021" name="bioRxiv">
        <title>Chromosome-scale and haplotype-resolved genome assembly of a tetraploid potato cultivar.</title>
        <authorList>
            <person name="Sun H."/>
            <person name="Jiao W.-B."/>
            <person name="Krause K."/>
            <person name="Campoy J.A."/>
            <person name="Goel M."/>
            <person name="Folz-Donahue K."/>
            <person name="Kukat C."/>
            <person name="Huettel B."/>
            <person name="Schneeberger K."/>
        </authorList>
    </citation>
    <scope>NUCLEOTIDE SEQUENCE [LARGE SCALE GENOMIC DNA]</scope>
    <source>
        <strain evidence="3">SolTubOtavaFocal</strain>
        <tissue evidence="3">Leaves</tissue>
    </source>
</reference>
<accession>A0ABQ7WED9</accession>
<feature type="compositionally biased region" description="Polar residues" evidence="1">
    <location>
        <begin position="32"/>
        <end position="46"/>
    </location>
</feature>
<organism evidence="3 4">
    <name type="scientific">Solanum tuberosum</name>
    <name type="common">Potato</name>
    <dbReference type="NCBI Taxonomy" id="4113"/>
    <lineage>
        <taxon>Eukaryota</taxon>
        <taxon>Viridiplantae</taxon>
        <taxon>Streptophyta</taxon>
        <taxon>Embryophyta</taxon>
        <taxon>Tracheophyta</taxon>
        <taxon>Spermatophyta</taxon>
        <taxon>Magnoliopsida</taxon>
        <taxon>eudicotyledons</taxon>
        <taxon>Gunneridae</taxon>
        <taxon>Pentapetalae</taxon>
        <taxon>asterids</taxon>
        <taxon>lamiids</taxon>
        <taxon>Solanales</taxon>
        <taxon>Solanaceae</taxon>
        <taxon>Solanoideae</taxon>
        <taxon>Solaneae</taxon>
        <taxon>Solanum</taxon>
    </lineage>
</organism>
<dbReference type="InterPro" id="IPR046796">
    <property type="entry name" value="Transposase_32_dom"/>
</dbReference>
<comment type="caution">
    <text evidence="3">The sequence shown here is derived from an EMBL/GenBank/DDBJ whole genome shotgun (WGS) entry which is preliminary data.</text>
</comment>
<evidence type="ECO:0000313" key="4">
    <source>
        <dbReference type="Proteomes" id="UP000826656"/>
    </source>
</evidence>
<evidence type="ECO:0000313" key="3">
    <source>
        <dbReference type="EMBL" id="KAH0779093.1"/>
    </source>
</evidence>
<feature type="region of interest" description="Disordered" evidence="1">
    <location>
        <begin position="28"/>
        <end position="56"/>
    </location>
</feature>
<evidence type="ECO:0000259" key="2">
    <source>
        <dbReference type="Pfam" id="PF20167"/>
    </source>
</evidence>
<feature type="compositionally biased region" description="Acidic residues" evidence="1">
    <location>
        <begin position="341"/>
        <end position="350"/>
    </location>
</feature>
<dbReference type="EMBL" id="JAIVGD010000002">
    <property type="protein sequence ID" value="KAH0779093.1"/>
    <property type="molecule type" value="Genomic_DNA"/>
</dbReference>
<feature type="domain" description="Putative plant transposon protein" evidence="2">
    <location>
        <begin position="68"/>
        <end position="249"/>
    </location>
</feature>
<proteinExistence type="predicted"/>
<protein>
    <recommendedName>
        <fullName evidence="2">Putative plant transposon protein domain-containing protein</fullName>
    </recommendedName>
</protein>
<feature type="region of interest" description="Disordered" evidence="1">
    <location>
        <begin position="308"/>
        <end position="350"/>
    </location>
</feature>